<feature type="non-terminal residue" evidence="4">
    <location>
        <position position="1"/>
    </location>
</feature>
<feature type="compositionally biased region" description="Polar residues" evidence="3">
    <location>
        <begin position="43"/>
        <end position="67"/>
    </location>
</feature>
<dbReference type="EMBL" id="CACRXK020010673">
    <property type="protein sequence ID" value="CAB4019888.1"/>
    <property type="molecule type" value="Genomic_DNA"/>
</dbReference>
<feature type="compositionally biased region" description="Polar residues" evidence="3">
    <location>
        <begin position="96"/>
        <end position="105"/>
    </location>
</feature>
<evidence type="ECO:0000313" key="4">
    <source>
        <dbReference type="EMBL" id="CAB4019888.1"/>
    </source>
</evidence>
<keyword evidence="2" id="KW-0268">Exocytosis</keyword>
<reference evidence="4" key="1">
    <citation type="submission" date="2020-04" db="EMBL/GenBank/DDBJ databases">
        <authorList>
            <person name="Alioto T."/>
            <person name="Alioto T."/>
            <person name="Gomez Garrido J."/>
        </authorList>
    </citation>
    <scope>NUCLEOTIDE SEQUENCE</scope>
    <source>
        <strain evidence="4">A484AB</strain>
    </source>
</reference>
<dbReference type="Gene3D" id="2.60.40.150">
    <property type="entry name" value="C2 domain"/>
    <property type="match status" value="1"/>
</dbReference>
<keyword evidence="5" id="KW-1185">Reference proteome</keyword>
<dbReference type="InterPro" id="IPR000008">
    <property type="entry name" value="C2_dom"/>
</dbReference>
<evidence type="ECO:0000256" key="1">
    <source>
        <dbReference type="ARBA" id="ARBA00005823"/>
    </source>
</evidence>
<accession>A0A7D9J2C2</accession>
<comment type="caution">
    <text evidence="4">The sequence shown here is derived from an EMBL/GenBank/DDBJ whole genome shotgun (WGS) entry which is preliminary data.</text>
</comment>
<dbReference type="AlphaFoldDB" id="A0A7D9J2C2"/>
<dbReference type="SMART" id="SM00239">
    <property type="entry name" value="C2"/>
    <property type="match status" value="1"/>
</dbReference>
<dbReference type="GO" id="GO:0006887">
    <property type="term" value="P:exocytosis"/>
    <property type="evidence" value="ECO:0007669"/>
    <property type="project" value="UniProtKB-KW"/>
</dbReference>
<evidence type="ECO:0000256" key="3">
    <source>
        <dbReference type="SAM" id="MobiDB-lite"/>
    </source>
</evidence>
<comment type="similarity">
    <text evidence="1">Belongs to the unc-13 family.</text>
</comment>
<dbReference type="Pfam" id="PF00168">
    <property type="entry name" value="C2"/>
    <property type="match status" value="1"/>
</dbReference>
<dbReference type="PROSITE" id="PS50004">
    <property type="entry name" value="C2"/>
    <property type="match status" value="1"/>
</dbReference>
<feature type="compositionally biased region" description="Basic and acidic residues" evidence="3">
    <location>
        <begin position="127"/>
        <end position="138"/>
    </location>
</feature>
<dbReference type="CDD" id="cd08676">
    <property type="entry name" value="C2A_Munc13-like"/>
    <property type="match status" value="1"/>
</dbReference>
<dbReference type="SUPFAM" id="SSF49562">
    <property type="entry name" value="C2 domain (Calcium/lipid-binding domain, CaLB)"/>
    <property type="match status" value="1"/>
</dbReference>
<organism evidence="4 5">
    <name type="scientific">Paramuricea clavata</name>
    <name type="common">Red gorgonian</name>
    <name type="synonym">Violescent sea-whip</name>
    <dbReference type="NCBI Taxonomy" id="317549"/>
    <lineage>
        <taxon>Eukaryota</taxon>
        <taxon>Metazoa</taxon>
        <taxon>Cnidaria</taxon>
        <taxon>Anthozoa</taxon>
        <taxon>Octocorallia</taxon>
        <taxon>Malacalcyonacea</taxon>
        <taxon>Plexauridae</taxon>
        <taxon>Paramuricea</taxon>
    </lineage>
</organism>
<evidence type="ECO:0000256" key="2">
    <source>
        <dbReference type="ARBA" id="ARBA00022483"/>
    </source>
</evidence>
<protein>
    <submittedName>
        <fullName evidence="4">BAI1-associated 3-like</fullName>
    </submittedName>
</protein>
<dbReference type="GO" id="GO:0099503">
    <property type="term" value="C:secretory vesicle"/>
    <property type="evidence" value="ECO:0007669"/>
    <property type="project" value="TreeGrafter"/>
</dbReference>
<dbReference type="Proteomes" id="UP001152795">
    <property type="component" value="Unassembled WGS sequence"/>
</dbReference>
<name>A0A7D9J2C2_PARCT</name>
<dbReference type="PANTHER" id="PTHR45999:SF4">
    <property type="entry name" value="UNC-13-4A, ISOFORM B"/>
    <property type="match status" value="1"/>
</dbReference>
<proteinExistence type="inferred from homology"/>
<dbReference type="OrthoDB" id="7976202at2759"/>
<feature type="region of interest" description="Disordered" evidence="3">
    <location>
        <begin position="39"/>
        <end position="67"/>
    </location>
</feature>
<feature type="compositionally biased region" description="Acidic residues" evidence="3">
    <location>
        <begin position="109"/>
        <end position="119"/>
    </location>
</feature>
<dbReference type="PANTHER" id="PTHR45999">
    <property type="entry name" value="UNC-13-4A, ISOFORM B"/>
    <property type="match status" value="1"/>
</dbReference>
<evidence type="ECO:0000313" key="5">
    <source>
        <dbReference type="Proteomes" id="UP001152795"/>
    </source>
</evidence>
<feature type="region of interest" description="Disordered" evidence="3">
    <location>
        <begin position="96"/>
        <end position="138"/>
    </location>
</feature>
<sequence length="536" mass="61472">MSQRRSLRKIVKDWRETLSEANGIKPNLEPFWKTQLGKGIRRLTSSEPSSKGNQDENTTWYAGENTNNERALDLDDAFFEKITELDWKKQSLKPQSQAIKNLPSTSHEETEEYSGDDEEVKQATKPSPRDKNKTQSDKDKCSELYGEVLFVTVNQFVSEQQRKDAPLQGEIYVYGQEVFGISQDKHRELFSRVKERKPPTCHVEVKVVEAKDIEAKDANGFSDPYCMLGIVTDNSFDRKLKRKTSKTKTVTQQLDEDLIKVTSVQKKTLNPTWNEIITLKVNDVLTETLHLDMWDEDEDSAFLDKDNRLTQIRGVAGVGRFLKQVVQSSRKCSSGSSMDDFLGFVEFPIKDIPSNGIDQWFPLQARSAKSKTHGECHLVIRLVGRQNNNNEDPVKSSTSKRDTYAALLKAFVDYDGVHAEDFDDVFTSGELSRFARWILHQYVVQNNITLLQRAVCEWEVYSAYHQTKPLKYSFLEELLSSIAYNWKTGGLSLADEETFHQSLDAFVEYCLRLINNHRSLYPATKSAKLSRLKNML</sequence>
<dbReference type="InterPro" id="IPR052095">
    <property type="entry name" value="UNC-13_domain"/>
</dbReference>
<dbReference type="InterPro" id="IPR035892">
    <property type="entry name" value="C2_domain_sf"/>
</dbReference>
<gene>
    <name evidence="4" type="ORF">PACLA_8A076925</name>
</gene>